<dbReference type="AlphaFoldDB" id="B3RZB6"/>
<keyword evidence="2" id="KW-1133">Transmembrane helix</keyword>
<feature type="transmembrane region" description="Helical" evidence="2">
    <location>
        <begin position="114"/>
        <end position="129"/>
    </location>
</feature>
<sequence length="397" mass="43887">MTIWCALVALFQVCYSYIRVSYFFFGTSRATIIAFAFTVLFQVINIFSSIFIVLKYKKFLYHHNDEQRRESIVTHPLASKANSISCLLGGTCSLLIGVFTIIFFYGIYGSPNCYLGICTLTVGALGMFAQRCHNLPALDLIIMFICRFGILIAITNMGFATYYFHFIFTFHGLEYLIVGNLVAYLFTMAFSIFNLICTTLMCYSASSENRTVGLLTITLRSPAVSTIAKVGYFSGIGQFICSASIFACTIAACVIWRGDTFASLALIAAILVLLSAQLGNHLALDQSEDFIFIYFMSNISGSVCCVNAFGLAIYEIVALQLSHYNHNVFILFIFIILILAVAIALHLNSFVITGRELKIFSGRVSNYRGQLLNNNDNDNDSNESSESGLAPNTAVNA</sequence>
<dbReference type="Proteomes" id="UP000009022">
    <property type="component" value="Unassembled WGS sequence"/>
</dbReference>
<keyword evidence="2" id="KW-0812">Transmembrane</keyword>
<dbReference type="HOGENOM" id="CLU_695097_0_0_1"/>
<evidence type="ECO:0000256" key="2">
    <source>
        <dbReference type="SAM" id="Phobius"/>
    </source>
</evidence>
<feature type="transmembrane region" description="Helical" evidence="2">
    <location>
        <begin position="86"/>
        <end position="108"/>
    </location>
</feature>
<feature type="region of interest" description="Disordered" evidence="1">
    <location>
        <begin position="373"/>
        <end position="397"/>
    </location>
</feature>
<reference evidence="3 4" key="1">
    <citation type="journal article" date="2008" name="Nature">
        <title>The Trichoplax genome and the nature of placozoans.</title>
        <authorList>
            <person name="Srivastava M."/>
            <person name="Begovic E."/>
            <person name="Chapman J."/>
            <person name="Putnam N.H."/>
            <person name="Hellsten U."/>
            <person name="Kawashima T."/>
            <person name="Kuo A."/>
            <person name="Mitros T."/>
            <person name="Salamov A."/>
            <person name="Carpenter M.L."/>
            <person name="Signorovitch A.Y."/>
            <person name="Moreno M.A."/>
            <person name="Kamm K."/>
            <person name="Grimwood J."/>
            <person name="Schmutz J."/>
            <person name="Shapiro H."/>
            <person name="Grigoriev I.V."/>
            <person name="Buss L.W."/>
            <person name="Schierwater B."/>
            <person name="Dellaporta S.L."/>
            <person name="Rokhsar D.S."/>
        </authorList>
    </citation>
    <scope>NUCLEOTIDE SEQUENCE [LARGE SCALE GENOMIC DNA]</scope>
    <source>
        <strain evidence="3 4">Grell-BS-1999</strain>
    </source>
</reference>
<dbReference type="InParanoid" id="B3RZB6"/>
<gene>
    <name evidence="3" type="ORF">TRIADDRAFT_57393</name>
</gene>
<feature type="transmembrane region" description="Helical" evidence="2">
    <location>
        <begin position="176"/>
        <end position="203"/>
    </location>
</feature>
<feature type="transmembrane region" description="Helical" evidence="2">
    <location>
        <begin position="261"/>
        <end position="279"/>
    </location>
</feature>
<feature type="transmembrane region" description="Helical" evidence="2">
    <location>
        <begin position="329"/>
        <end position="353"/>
    </location>
</feature>
<keyword evidence="4" id="KW-1185">Reference proteome</keyword>
<dbReference type="EMBL" id="DS985246">
    <property type="protein sequence ID" value="EDV23814.1"/>
    <property type="molecule type" value="Genomic_DNA"/>
</dbReference>
<dbReference type="CTD" id="6754553"/>
<feature type="transmembrane region" description="Helical" evidence="2">
    <location>
        <begin position="32"/>
        <end position="54"/>
    </location>
</feature>
<dbReference type="PhylomeDB" id="B3RZB6"/>
<feature type="transmembrane region" description="Helical" evidence="2">
    <location>
        <begin position="230"/>
        <end position="255"/>
    </location>
</feature>
<evidence type="ECO:0000256" key="1">
    <source>
        <dbReference type="SAM" id="MobiDB-lite"/>
    </source>
</evidence>
<name>B3RZB6_TRIAD</name>
<dbReference type="GeneID" id="6754553"/>
<accession>B3RZB6</accession>
<evidence type="ECO:0000313" key="3">
    <source>
        <dbReference type="EMBL" id="EDV23814.1"/>
    </source>
</evidence>
<evidence type="ECO:0000313" key="4">
    <source>
        <dbReference type="Proteomes" id="UP000009022"/>
    </source>
</evidence>
<dbReference type="KEGG" id="tad:TRIADDRAFT_57393"/>
<protein>
    <submittedName>
        <fullName evidence="3">Uncharacterized protein</fullName>
    </submittedName>
</protein>
<dbReference type="RefSeq" id="XP_002113340.1">
    <property type="nucleotide sequence ID" value="XM_002113304.1"/>
</dbReference>
<feature type="transmembrane region" description="Helical" evidence="2">
    <location>
        <begin position="291"/>
        <end position="317"/>
    </location>
</feature>
<organism evidence="3 4">
    <name type="scientific">Trichoplax adhaerens</name>
    <name type="common">Trichoplax reptans</name>
    <dbReference type="NCBI Taxonomy" id="10228"/>
    <lineage>
        <taxon>Eukaryota</taxon>
        <taxon>Metazoa</taxon>
        <taxon>Placozoa</taxon>
        <taxon>Uniplacotomia</taxon>
        <taxon>Trichoplacea</taxon>
        <taxon>Trichoplacidae</taxon>
        <taxon>Trichoplax</taxon>
    </lineage>
</organism>
<proteinExistence type="predicted"/>
<feature type="transmembrane region" description="Helical" evidence="2">
    <location>
        <begin position="141"/>
        <end position="164"/>
    </location>
</feature>
<keyword evidence="2" id="KW-0472">Membrane</keyword>